<sequence>MSERYEEDQGPPLRILQVLEPSGGGAGRHFIDLCAGLAARGQIVTAIYSPVRAEDRFVSELFALPLHEVISLDMRRAVGPWDFGHGRALRQLIREKGPFDIVHGHSSKAGALTRLATLPGRSPPVLYTPHAFRTMDPTLGSKGRLVYGGVERLLGRFCSDRVICVSPDEYNHALDQGLPARILRIVTNGVAYPPSDQRAVMRAKFDLAADQLAFGFIGRFVAQKAPERLIRAFAEVADRMPNARLVMIGSGEREAEVNALIQEHGLANKIRIHGEIRGNDAIQAFDVLVAPSRYEAMSYAMLEAAAGGLPMVLSRVGGTSVVLEDGINGFSVPNSDDTGPLVEAMMAFRDPLTRARLAAGALAKRGNYRLETMVTRTLAVYRDLLPIAVPNSLIAAGQISDESSGRRTDPSAGKSMPSR</sequence>
<dbReference type="AlphaFoldDB" id="A0A7W6HLQ1"/>
<dbReference type="InterPro" id="IPR001296">
    <property type="entry name" value="Glyco_trans_1"/>
</dbReference>
<organism evidence="4 5">
    <name type="scientific">Allorhizobium taibaishanense</name>
    <dbReference type="NCBI Taxonomy" id="887144"/>
    <lineage>
        <taxon>Bacteria</taxon>
        <taxon>Pseudomonadati</taxon>
        <taxon>Pseudomonadota</taxon>
        <taxon>Alphaproteobacteria</taxon>
        <taxon>Hyphomicrobiales</taxon>
        <taxon>Rhizobiaceae</taxon>
        <taxon>Rhizobium/Agrobacterium group</taxon>
        <taxon>Allorhizobium</taxon>
    </lineage>
</organism>
<dbReference type="OrthoDB" id="9806708at2"/>
<dbReference type="EMBL" id="JACIED010000002">
    <property type="protein sequence ID" value="MBB4007555.1"/>
    <property type="molecule type" value="Genomic_DNA"/>
</dbReference>
<proteinExistence type="predicted"/>
<evidence type="ECO:0000313" key="5">
    <source>
        <dbReference type="Proteomes" id="UP000544107"/>
    </source>
</evidence>
<evidence type="ECO:0000259" key="2">
    <source>
        <dbReference type="Pfam" id="PF00534"/>
    </source>
</evidence>
<feature type="region of interest" description="Disordered" evidence="1">
    <location>
        <begin position="399"/>
        <end position="419"/>
    </location>
</feature>
<name>A0A7W6HLQ1_9HYPH</name>
<dbReference type="Pfam" id="PF00534">
    <property type="entry name" value="Glycos_transf_1"/>
    <property type="match status" value="1"/>
</dbReference>
<dbReference type="PANTHER" id="PTHR12526">
    <property type="entry name" value="GLYCOSYLTRANSFERASE"/>
    <property type="match status" value="1"/>
</dbReference>
<evidence type="ECO:0000256" key="1">
    <source>
        <dbReference type="SAM" id="MobiDB-lite"/>
    </source>
</evidence>
<feature type="domain" description="Glycosyl transferase family 1" evidence="2">
    <location>
        <begin position="201"/>
        <end position="344"/>
    </location>
</feature>
<protein>
    <submittedName>
        <fullName evidence="4">Glycosyltransferase involved in cell wall biosynthesis</fullName>
    </submittedName>
</protein>
<feature type="domain" description="Glycosyltransferase subfamily 4-like N-terminal" evidence="3">
    <location>
        <begin position="24"/>
        <end position="190"/>
    </location>
</feature>
<dbReference type="Proteomes" id="UP000544107">
    <property type="component" value="Unassembled WGS sequence"/>
</dbReference>
<evidence type="ECO:0000313" key="4">
    <source>
        <dbReference type="EMBL" id="MBB4007555.1"/>
    </source>
</evidence>
<dbReference type="Pfam" id="PF13439">
    <property type="entry name" value="Glyco_transf_4"/>
    <property type="match status" value="1"/>
</dbReference>
<reference evidence="4 5" key="1">
    <citation type="submission" date="2020-08" db="EMBL/GenBank/DDBJ databases">
        <title>Genomic Encyclopedia of Type Strains, Phase IV (KMG-IV): sequencing the most valuable type-strain genomes for metagenomic binning, comparative biology and taxonomic classification.</title>
        <authorList>
            <person name="Goeker M."/>
        </authorList>
    </citation>
    <scope>NUCLEOTIDE SEQUENCE [LARGE SCALE GENOMIC DNA]</scope>
    <source>
        <strain evidence="4 5">DSM 100021</strain>
    </source>
</reference>
<dbReference type="SUPFAM" id="SSF53756">
    <property type="entry name" value="UDP-Glycosyltransferase/glycogen phosphorylase"/>
    <property type="match status" value="1"/>
</dbReference>
<evidence type="ECO:0000259" key="3">
    <source>
        <dbReference type="Pfam" id="PF13439"/>
    </source>
</evidence>
<dbReference type="InterPro" id="IPR028098">
    <property type="entry name" value="Glyco_trans_4-like_N"/>
</dbReference>
<gene>
    <name evidence="4" type="ORF">GGQ71_001818</name>
</gene>
<keyword evidence="4" id="KW-0808">Transferase</keyword>
<accession>A0A7W6HLQ1</accession>
<dbReference type="RefSeq" id="WP_139310818.1">
    <property type="nucleotide sequence ID" value="NZ_JACIED010000002.1"/>
</dbReference>
<dbReference type="GO" id="GO:0016757">
    <property type="term" value="F:glycosyltransferase activity"/>
    <property type="evidence" value="ECO:0007669"/>
    <property type="project" value="UniProtKB-ARBA"/>
</dbReference>
<dbReference type="Gene3D" id="3.40.50.2000">
    <property type="entry name" value="Glycogen Phosphorylase B"/>
    <property type="match status" value="2"/>
</dbReference>
<comment type="caution">
    <text evidence="4">The sequence shown here is derived from an EMBL/GenBank/DDBJ whole genome shotgun (WGS) entry which is preliminary data.</text>
</comment>